<dbReference type="PANTHER" id="PTHR45694:SF18">
    <property type="entry name" value="GLUTAREDOXIN-1-RELATED"/>
    <property type="match status" value="1"/>
</dbReference>
<comment type="similarity">
    <text evidence="2 7">Belongs to the glutaredoxin family.</text>
</comment>
<keyword evidence="3 7" id="KW-0813">Transport</keyword>
<gene>
    <name evidence="9" type="ORF">SAMN06295920_108145</name>
</gene>
<protein>
    <recommendedName>
        <fullName evidence="7">Glutaredoxin</fullName>
    </recommendedName>
</protein>
<dbReference type="PROSITE" id="PS00195">
    <property type="entry name" value="GLUTAREDOXIN_1"/>
    <property type="match status" value="1"/>
</dbReference>
<evidence type="ECO:0000256" key="2">
    <source>
        <dbReference type="ARBA" id="ARBA00007787"/>
    </source>
</evidence>
<evidence type="ECO:0000256" key="7">
    <source>
        <dbReference type="RuleBase" id="RU364065"/>
    </source>
</evidence>
<dbReference type="Gene3D" id="3.40.30.10">
    <property type="entry name" value="Glutaredoxin"/>
    <property type="match status" value="1"/>
</dbReference>
<evidence type="ECO:0000256" key="5">
    <source>
        <dbReference type="ARBA" id="ARBA00023157"/>
    </source>
</evidence>
<dbReference type="PROSITE" id="PS51354">
    <property type="entry name" value="GLUTAREDOXIN_2"/>
    <property type="match status" value="1"/>
</dbReference>
<organism evidence="9 10">
    <name type="scientific">Rhizorhabdus histidinilytica</name>
    <dbReference type="NCBI Taxonomy" id="439228"/>
    <lineage>
        <taxon>Bacteria</taxon>
        <taxon>Pseudomonadati</taxon>
        <taxon>Pseudomonadota</taxon>
        <taxon>Alphaproteobacteria</taxon>
        <taxon>Sphingomonadales</taxon>
        <taxon>Sphingomonadaceae</taxon>
        <taxon>Rhizorhabdus</taxon>
    </lineage>
</organism>
<evidence type="ECO:0000256" key="6">
    <source>
        <dbReference type="ARBA" id="ARBA00023284"/>
    </source>
</evidence>
<dbReference type="FunFam" id="3.40.30.10:FF:000018">
    <property type="entry name" value="Glutaredoxin"/>
    <property type="match status" value="1"/>
</dbReference>
<dbReference type="InterPro" id="IPR036249">
    <property type="entry name" value="Thioredoxin-like_sf"/>
</dbReference>
<dbReference type="InterPro" id="IPR014025">
    <property type="entry name" value="Glutaredoxin_subgr"/>
</dbReference>
<dbReference type="Pfam" id="PF00462">
    <property type="entry name" value="Glutaredoxin"/>
    <property type="match status" value="1"/>
</dbReference>
<dbReference type="GO" id="GO:0045454">
    <property type="term" value="P:cell redox homeostasis"/>
    <property type="evidence" value="ECO:0007669"/>
    <property type="project" value="InterPro"/>
</dbReference>
<feature type="domain" description="Glutaredoxin" evidence="8">
    <location>
        <begin position="22"/>
        <end position="82"/>
    </location>
</feature>
<dbReference type="InterPro" id="IPR011767">
    <property type="entry name" value="GLR_AS"/>
</dbReference>
<dbReference type="PANTHER" id="PTHR45694">
    <property type="entry name" value="GLUTAREDOXIN 2"/>
    <property type="match status" value="1"/>
</dbReference>
<comment type="function">
    <text evidence="1 7">Has a glutathione-disulfide oxidoreductase activity in the presence of NADPH and glutathione reductase. Reduces low molecular weight disulfides and proteins.</text>
</comment>
<evidence type="ECO:0000256" key="4">
    <source>
        <dbReference type="ARBA" id="ARBA00022982"/>
    </source>
</evidence>
<evidence type="ECO:0000256" key="1">
    <source>
        <dbReference type="ARBA" id="ARBA00002549"/>
    </source>
</evidence>
<proteinExistence type="inferred from homology"/>
<dbReference type="GO" id="GO:0005737">
    <property type="term" value="C:cytoplasm"/>
    <property type="evidence" value="ECO:0007669"/>
    <property type="project" value="TreeGrafter"/>
</dbReference>
<keyword evidence="4 7" id="KW-0249">Electron transport</keyword>
<keyword evidence="10" id="KW-1185">Reference proteome</keyword>
<dbReference type="GO" id="GO:0015038">
    <property type="term" value="F:glutathione disulfide oxidoreductase activity"/>
    <property type="evidence" value="ECO:0007669"/>
    <property type="project" value="UniProtKB-UniRule"/>
</dbReference>
<dbReference type="InterPro" id="IPR011900">
    <property type="entry name" value="GRX_bact"/>
</dbReference>
<accession>A0A1T5F4R9</accession>
<keyword evidence="5" id="KW-1015">Disulfide bond</keyword>
<dbReference type="STRING" id="439228.SAMN06295920_108145"/>
<evidence type="ECO:0000259" key="8">
    <source>
        <dbReference type="Pfam" id="PF00462"/>
    </source>
</evidence>
<dbReference type="Proteomes" id="UP000189818">
    <property type="component" value="Unassembled WGS sequence"/>
</dbReference>
<dbReference type="EMBL" id="FUYM01000008">
    <property type="protein sequence ID" value="SKB91192.1"/>
    <property type="molecule type" value="Genomic_DNA"/>
</dbReference>
<dbReference type="PRINTS" id="PR00160">
    <property type="entry name" value="GLUTAREDOXIN"/>
</dbReference>
<dbReference type="GO" id="GO:0034599">
    <property type="term" value="P:cellular response to oxidative stress"/>
    <property type="evidence" value="ECO:0007669"/>
    <property type="project" value="TreeGrafter"/>
</dbReference>
<dbReference type="SUPFAM" id="SSF52833">
    <property type="entry name" value="Thioredoxin-like"/>
    <property type="match status" value="1"/>
</dbReference>
<evidence type="ECO:0000256" key="3">
    <source>
        <dbReference type="ARBA" id="ARBA00022448"/>
    </source>
</evidence>
<evidence type="ECO:0000313" key="10">
    <source>
        <dbReference type="Proteomes" id="UP000189818"/>
    </source>
</evidence>
<reference evidence="10" key="1">
    <citation type="submission" date="2017-02" db="EMBL/GenBank/DDBJ databases">
        <authorList>
            <person name="Varghese N."/>
            <person name="Submissions S."/>
        </authorList>
    </citation>
    <scope>NUCLEOTIDE SEQUENCE [LARGE SCALE GENOMIC DNA]</scope>
    <source>
        <strain evidence="10">UM2</strain>
    </source>
</reference>
<dbReference type="AlphaFoldDB" id="A0A1T5F4R9"/>
<dbReference type="CDD" id="cd03418">
    <property type="entry name" value="GRX_GRXb_1_3_like"/>
    <property type="match status" value="1"/>
</dbReference>
<name>A0A1T5F4R9_9SPHN</name>
<keyword evidence="7" id="KW-0963">Cytoplasm</keyword>
<keyword evidence="6 7" id="KW-0676">Redox-active center</keyword>
<evidence type="ECO:0000313" key="9">
    <source>
        <dbReference type="EMBL" id="SKB91192.1"/>
    </source>
</evidence>
<dbReference type="InterPro" id="IPR002109">
    <property type="entry name" value="Glutaredoxin"/>
</dbReference>
<dbReference type="NCBIfam" id="TIGR02181">
    <property type="entry name" value="GRX_bact"/>
    <property type="match status" value="1"/>
</dbReference>
<sequence>MTFAPADNISGWNKEMDRMPKVEIYTKAFCPYCSRAKALLETKGIDFEEYDISMGGPKRAEMIERAQGGSTVPQIFIDDRHIGGCDDMFALDRQGKLDPLLAA</sequence>